<dbReference type="PROSITE" id="PS50949">
    <property type="entry name" value="HTH_GNTR"/>
    <property type="match status" value="1"/>
</dbReference>
<dbReference type="GO" id="GO:0003700">
    <property type="term" value="F:DNA-binding transcription factor activity"/>
    <property type="evidence" value="ECO:0007669"/>
    <property type="project" value="InterPro"/>
</dbReference>
<dbReference type="InterPro" id="IPR008920">
    <property type="entry name" value="TF_FadR/GntR_C"/>
</dbReference>
<dbReference type="EMBL" id="QYRT01000060">
    <property type="protein sequence ID" value="TIH29573.1"/>
    <property type="molecule type" value="Genomic_DNA"/>
</dbReference>
<dbReference type="SMART" id="SM00895">
    <property type="entry name" value="FCD"/>
    <property type="match status" value="1"/>
</dbReference>
<dbReference type="InterPro" id="IPR011711">
    <property type="entry name" value="GntR_C"/>
</dbReference>
<dbReference type="OrthoDB" id="9816161at2"/>
<dbReference type="Gene3D" id="1.10.10.10">
    <property type="entry name" value="Winged helix-like DNA-binding domain superfamily/Winged helix DNA-binding domain"/>
    <property type="match status" value="1"/>
</dbReference>
<reference evidence="5 6" key="1">
    <citation type="journal article" date="2019" name="Microorganisms">
        <title>Systematic Affiliation and Genome Analysis of Subtercola vilae DB165(T) with Particular Emphasis on Cold Adaptation of an Isolate from a High-Altitude Cold Volcano Lake.</title>
        <authorList>
            <person name="Villalobos A.S."/>
            <person name="Wiese J."/>
            <person name="Imhoff J.F."/>
            <person name="Dorador C."/>
            <person name="Keller A."/>
            <person name="Hentschel U."/>
        </authorList>
    </citation>
    <scope>NUCLEOTIDE SEQUENCE [LARGE SCALE GENOMIC DNA]</scope>
    <source>
        <strain evidence="5 6">DB165</strain>
    </source>
</reference>
<protein>
    <submittedName>
        <fullName evidence="5">GntR family transcriptional regulator</fullName>
    </submittedName>
</protein>
<evidence type="ECO:0000313" key="6">
    <source>
        <dbReference type="Proteomes" id="UP000306192"/>
    </source>
</evidence>
<dbReference type="PANTHER" id="PTHR43537:SF24">
    <property type="entry name" value="GLUCONATE OPERON TRANSCRIPTIONAL REPRESSOR"/>
    <property type="match status" value="1"/>
</dbReference>
<dbReference type="GO" id="GO:0003677">
    <property type="term" value="F:DNA binding"/>
    <property type="evidence" value="ECO:0007669"/>
    <property type="project" value="UniProtKB-KW"/>
</dbReference>
<evidence type="ECO:0000259" key="4">
    <source>
        <dbReference type="PROSITE" id="PS50949"/>
    </source>
</evidence>
<evidence type="ECO:0000256" key="1">
    <source>
        <dbReference type="ARBA" id="ARBA00023015"/>
    </source>
</evidence>
<sequence length="237" mass="25950">MMALIRQAAPLRVQAVNHIRSKIVSGDFPPRMRLIEKRLEEELGVSRTVVREALRQLESERLVTMEANVGPIVSALSYDDVVHLYQVRATLESAAGRLAAESGTSVQIERIQAALAAIRTEAERVEIPMLIELKNDFYTALIDASGNPIIGEMLSNVQARISQLRALTLHSEGRARHMVAELTRVVDAIEQGDPDRAEEACRAHVAVAEKIALRLAGALDEAESDLQNPIESMGTAS</sequence>
<dbReference type="PRINTS" id="PR00035">
    <property type="entry name" value="HTHGNTR"/>
</dbReference>
<keyword evidence="6" id="KW-1185">Reference proteome</keyword>
<dbReference type="InterPro" id="IPR036390">
    <property type="entry name" value="WH_DNA-bd_sf"/>
</dbReference>
<dbReference type="SUPFAM" id="SSF48008">
    <property type="entry name" value="GntR ligand-binding domain-like"/>
    <property type="match status" value="1"/>
</dbReference>
<dbReference type="SUPFAM" id="SSF46785">
    <property type="entry name" value="Winged helix' DNA-binding domain"/>
    <property type="match status" value="1"/>
</dbReference>
<dbReference type="CDD" id="cd07377">
    <property type="entry name" value="WHTH_GntR"/>
    <property type="match status" value="1"/>
</dbReference>
<organism evidence="5 6">
    <name type="scientific">Subtercola vilae</name>
    <dbReference type="NCBI Taxonomy" id="2056433"/>
    <lineage>
        <taxon>Bacteria</taxon>
        <taxon>Bacillati</taxon>
        <taxon>Actinomycetota</taxon>
        <taxon>Actinomycetes</taxon>
        <taxon>Micrococcales</taxon>
        <taxon>Microbacteriaceae</taxon>
        <taxon>Subtercola</taxon>
    </lineage>
</organism>
<dbReference type="PANTHER" id="PTHR43537">
    <property type="entry name" value="TRANSCRIPTIONAL REGULATOR, GNTR FAMILY"/>
    <property type="match status" value="1"/>
</dbReference>
<evidence type="ECO:0000256" key="3">
    <source>
        <dbReference type="ARBA" id="ARBA00023163"/>
    </source>
</evidence>
<dbReference type="RefSeq" id="WP_136643663.1">
    <property type="nucleotide sequence ID" value="NZ_QYRT01000060.1"/>
</dbReference>
<dbReference type="Pfam" id="PF00392">
    <property type="entry name" value="GntR"/>
    <property type="match status" value="1"/>
</dbReference>
<keyword evidence="2" id="KW-0238">DNA-binding</keyword>
<evidence type="ECO:0000313" key="5">
    <source>
        <dbReference type="EMBL" id="TIH29573.1"/>
    </source>
</evidence>
<gene>
    <name evidence="5" type="ORF">D4765_17850</name>
</gene>
<dbReference type="Gene3D" id="1.20.120.530">
    <property type="entry name" value="GntR ligand-binding domain-like"/>
    <property type="match status" value="1"/>
</dbReference>
<comment type="caution">
    <text evidence="5">The sequence shown here is derived from an EMBL/GenBank/DDBJ whole genome shotgun (WGS) entry which is preliminary data.</text>
</comment>
<keyword evidence="1" id="KW-0805">Transcription regulation</keyword>
<proteinExistence type="predicted"/>
<feature type="domain" description="HTH gntR-type" evidence="4">
    <location>
        <begin position="9"/>
        <end position="76"/>
    </location>
</feature>
<evidence type="ECO:0000256" key="2">
    <source>
        <dbReference type="ARBA" id="ARBA00023125"/>
    </source>
</evidence>
<dbReference type="InterPro" id="IPR036388">
    <property type="entry name" value="WH-like_DNA-bd_sf"/>
</dbReference>
<dbReference type="AlphaFoldDB" id="A0A4T2BDW7"/>
<dbReference type="SMART" id="SM00345">
    <property type="entry name" value="HTH_GNTR"/>
    <property type="match status" value="1"/>
</dbReference>
<keyword evidence="3" id="KW-0804">Transcription</keyword>
<dbReference type="Proteomes" id="UP000306192">
    <property type="component" value="Unassembled WGS sequence"/>
</dbReference>
<dbReference type="InterPro" id="IPR000524">
    <property type="entry name" value="Tscrpt_reg_HTH_GntR"/>
</dbReference>
<name>A0A4T2BDW7_9MICO</name>
<dbReference type="Pfam" id="PF07729">
    <property type="entry name" value="FCD"/>
    <property type="match status" value="1"/>
</dbReference>
<accession>A0A4T2BDW7</accession>